<evidence type="ECO:0000313" key="3">
    <source>
        <dbReference type="Proteomes" id="UP000198762"/>
    </source>
</evidence>
<dbReference type="PANTHER" id="PTHR11106">
    <property type="entry name" value="GANGLIOSIDE INDUCED DIFFERENTIATION ASSOCIATED PROTEIN 2-RELATED"/>
    <property type="match status" value="1"/>
</dbReference>
<gene>
    <name evidence="2" type="ORF">SAMN04487962_110103</name>
</gene>
<dbReference type="InterPro" id="IPR002589">
    <property type="entry name" value="Macro_dom"/>
</dbReference>
<keyword evidence="3" id="KW-1185">Reference proteome</keyword>
<dbReference type="Proteomes" id="UP000198762">
    <property type="component" value="Unassembled WGS sequence"/>
</dbReference>
<dbReference type="InterPro" id="IPR043472">
    <property type="entry name" value="Macro_dom-like"/>
</dbReference>
<dbReference type="EMBL" id="FOHZ01000010">
    <property type="protein sequence ID" value="SET47775.1"/>
    <property type="molecule type" value="Genomic_DNA"/>
</dbReference>
<reference evidence="3" key="1">
    <citation type="submission" date="2016-10" db="EMBL/GenBank/DDBJ databases">
        <authorList>
            <person name="Varghese N."/>
            <person name="Submissions S."/>
        </authorList>
    </citation>
    <scope>NUCLEOTIDE SEQUENCE [LARGE SCALE GENOMIC DNA]</scope>
    <source>
        <strain evidence="3">CGMCC 1.6489</strain>
    </source>
</reference>
<dbReference type="SUPFAM" id="SSF52949">
    <property type="entry name" value="Macro domain-like"/>
    <property type="match status" value="1"/>
</dbReference>
<name>A0A1I0EQH3_9GAMM</name>
<accession>A0A1I0EQH3</accession>
<evidence type="ECO:0000259" key="1">
    <source>
        <dbReference type="PROSITE" id="PS51154"/>
    </source>
</evidence>
<protein>
    <submittedName>
        <fullName evidence="2">O-acetyl-ADP-ribose deacetylase (Regulator of RNase III), contains Macro domain</fullName>
    </submittedName>
</protein>
<dbReference type="AlphaFoldDB" id="A0A1I0EQH3"/>
<sequence length="184" mass="19550">MMVDLCKMKNRIRIECIQGDITNQPDLDVVVNAANARLMPGGGVAGAIHRAAGPELAEACLPLAPIQPGEAVMTEGFGLPNGHIIHCLGPVYGVDEPSDALLADCYRNAVQLADQHGLAAIGFPALSTGAFGYPMEAAARVALGTLLAEAERLASVRLIRFVLFSERDRELHQRVLDELAARVS</sequence>
<dbReference type="SMART" id="SM00506">
    <property type="entry name" value="A1pp"/>
    <property type="match status" value="1"/>
</dbReference>
<proteinExistence type="predicted"/>
<evidence type="ECO:0000313" key="2">
    <source>
        <dbReference type="EMBL" id="SET47775.1"/>
    </source>
</evidence>
<dbReference type="STRING" id="430453.SAMN04487962_110103"/>
<dbReference type="Pfam" id="PF01661">
    <property type="entry name" value="Macro"/>
    <property type="match status" value="1"/>
</dbReference>
<dbReference type="Gene3D" id="3.40.220.10">
    <property type="entry name" value="Leucine Aminopeptidase, subunit E, domain 1"/>
    <property type="match status" value="1"/>
</dbReference>
<feature type="domain" description="Macro" evidence="1">
    <location>
        <begin position="1"/>
        <end position="180"/>
    </location>
</feature>
<dbReference type="PANTHER" id="PTHR11106:SF27">
    <property type="entry name" value="MACRO DOMAIN-CONTAINING PROTEIN"/>
    <property type="match status" value="1"/>
</dbReference>
<dbReference type="PROSITE" id="PS51154">
    <property type="entry name" value="MACRO"/>
    <property type="match status" value="1"/>
</dbReference>
<organism evidence="2 3">
    <name type="scientific">Marinobacter segnicrescens</name>
    <dbReference type="NCBI Taxonomy" id="430453"/>
    <lineage>
        <taxon>Bacteria</taxon>
        <taxon>Pseudomonadati</taxon>
        <taxon>Pseudomonadota</taxon>
        <taxon>Gammaproteobacteria</taxon>
        <taxon>Pseudomonadales</taxon>
        <taxon>Marinobacteraceae</taxon>
        <taxon>Marinobacter</taxon>
    </lineage>
</organism>